<dbReference type="EMBL" id="CAKKLH010000314">
    <property type="protein sequence ID" value="CAH0111573.1"/>
    <property type="molecule type" value="Genomic_DNA"/>
</dbReference>
<accession>A0A8J2S2K9</accession>
<feature type="transmembrane region" description="Helical" evidence="1">
    <location>
        <begin position="21"/>
        <end position="45"/>
    </location>
</feature>
<comment type="caution">
    <text evidence="2">The sequence shown here is derived from an EMBL/GenBank/DDBJ whole genome shotgun (WGS) entry which is preliminary data.</text>
</comment>
<reference evidence="2" key="1">
    <citation type="submission" date="2021-11" db="EMBL/GenBank/DDBJ databases">
        <authorList>
            <person name="Schell T."/>
        </authorList>
    </citation>
    <scope>NUCLEOTIDE SEQUENCE</scope>
    <source>
        <strain evidence="2">M5</strain>
    </source>
</reference>
<dbReference type="AlphaFoldDB" id="A0A8J2S2K9"/>
<sequence length="82" mass="9515">MLMSLDGYRHQGELRHNRRSIFLRWLTVTFLFVNLVACLALITLICNQNEMLNGTTPTEQRVLLNTEINEKHPGIIMTAIYL</sequence>
<dbReference type="OrthoDB" id="10399432at2759"/>
<name>A0A8J2S2K9_9CRUS</name>
<organism evidence="2 3">
    <name type="scientific">Daphnia galeata</name>
    <dbReference type="NCBI Taxonomy" id="27404"/>
    <lineage>
        <taxon>Eukaryota</taxon>
        <taxon>Metazoa</taxon>
        <taxon>Ecdysozoa</taxon>
        <taxon>Arthropoda</taxon>
        <taxon>Crustacea</taxon>
        <taxon>Branchiopoda</taxon>
        <taxon>Diplostraca</taxon>
        <taxon>Cladocera</taxon>
        <taxon>Anomopoda</taxon>
        <taxon>Daphniidae</taxon>
        <taxon>Daphnia</taxon>
    </lineage>
</organism>
<evidence type="ECO:0000256" key="1">
    <source>
        <dbReference type="SAM" id="Phobius"/>
    </source>
</evidence>
<evidence type="ECO:0000313" key="3">
    <source>
        <dbReference type="Proteomes" id="UP000789390"/>
    </source>
</evidence>
<evidence type="ECO:0000313" key="2">
    <source>
        <dbReference type="EMBL" id="CAH0111573.1"/>
    </source>
</evidence>
<keyword evidence="1" id="KW-0472">Membrane</keyword>
<dbReference type="Proteomes" id="UP000789390">
    <property type="component" value="Unassembled WGS sequence"/>
</dbReference>
<keyword evidence="1" id="KW-1133">Transmembrane helix</keyword>
<proteinExistence type="predicted"/>
<gene>
    <name evidence="2" type="ORF">DGAL_LOCUS15221</name>
</gene>
<keyword evidence="1" id="KW-0812">Transmembrane</keyword>
<protein>
    <submittedName>
        <fullName evidence="2">Uncharacterized protein</fullName>
    </submittedName>
</protein>
<keyword evidence="3" id="KW-1185">Reference proteome</keyword>